<accession>A0AAN7RXT7</accession>
<protein>
    <submittedName>
        <fullName evidence="1">Uncharacterized protein</fullName>
    </submittedName>
</protein>
<proteinExistence type="predicted"/>
<keyword evidence="2" id="KW-1185">Reference proteome</keyword>
<name>A0AAN7RXT7_MYCAM</name>
<evidence type="ECO:0000313" key="2">
    <source>
        <dbReference type="Proteomes" id="UP001333110"/>
    </source>
</evidence>
<gene>
    <name evidence="1" type="ORF">QYF61_012252</name>
</gene>
<reference evidence="1 2" key="1">
    <citation type="journal article" date="2023" name="J. Hered.">
        <title>Chromosome-level genome of the wood stork (Mycteria americana) provides insight into avian chromosome evolution.</title>
        <authorList>
            <person name="Flamio R. Jr."/>
            <person name="Ramstad K.M."/>
        </authorList>
    </citation>
    <scope>NUCLEOTIDE SEQUENCE [LARGE SCALE GENOMIC DNA]</scope>
    <source>
        <strain evidence="1">JAX WOST 10</strain>
    </source>
</reference>
<sequence>MLLCTWYCFTLPSLGFFLTVPLFFGPLLPSTFVGPHIGQCLATRVPGRRLGPLAWRAGQHPKSKWGAWAVHAPVLAVTEQASSGCVAPNSPSLAGPRERALRACAAQPGSSCLPAELPLEATNNAAGKADNNRQETGSRGFTSELRDFIPLEGEKCNSSYMSDPPTATLYLPIGGFDVPPVKAVAGRLPGVQREIPPKNYCATLPTNSNILDACNCYPASAFMPVSAPSPMYVCASDTRGNRSRISALAASCKPVGMFFFPGQTLMECYFGDDRELIARGIPEYFHAWKGPQRPRLPSREDCLDRPLSEEMQGVEGSHSSLTLGMPQWAIAEFQDSQRAELSPREGRRVQITEERLSRCVDGGRQQKYESRSGKNNMAMGAMRQMGMRRVLPQPQRTTLDSYTLEIQILPSRHKRAIRNSLGALQGGSLSCGVLPEQRQQIQPSPSNPPPPELAGYDAVQAVQTLPVPSLSGGGRDHGWRLNHFPGQPVPMLDNPFNEVKFPNIQSKPPLAQLEAISSCPITCYLGEETDPHLSTTSFQTLHQLRCPSLDTLQHLNVSLVVRGPKLNTVFEGHDHFLSPAGHAIFDTSQDAIGFLGHLGTLLAHIQAAVNQHPQVLLCQAAFQPLFPKPVALHGVIVTQVQDLALSLVEPHTIDLGPSIQPVQIPLQINTPTQLGVICKLTESTLDPFVQIIDKDIKQNWPQHRALGNTACDRPPTGVNSIHHRSLGPAIQPVLYPVKSTPVPAMSSQFLQENAVGNRVKGFTEV</sequence>
<dbReference type="Proteomes" id="UP001333110">
    <property type="component" value="Unassembled WGS sequence"/>
</dbReference>
<evidence type="ECO:0000313" key="1">
    <source>
        <dbReference type="EMBL" id="KAK4821072.1"/>
    </source>
</evidence>
<dbReference type="AlphaFoldDB" id="A0AAN7RXT7"/>
<dbReference type="EMBL" id="JAUNZN010000005">
    <property type="protein sequence ID" value="KAK4821072.1"/>
    <property type="molecule type" value="Genomic_DNA"/>
</dbReference>
<comment type="caution">
    <text evidence="1">The sequence shown here is derived from an EMBL/GenBank/DDBJ whole genome shotgun (WGS) entry which is preliminary data.</text>
</comment>
<organism evidence="1 2">
    <name type="scientific">Mycteria americana</name>
    <name type="common">Wood stork</name>
    <dbReference type="NCBI Taxonomy" id="33587"/>
    <lineage>
        <taxon>Eukaryota</taxon>
        <taxon>Metazoa</taxon>
        <taxon>Chordata</taxon>
        <taxon>Craniata</taxon>
        <taxon>Vertebrata</taxon>
        <taxon>Euteleostomi</taxon>
        <taxon>Archelosauria</taxon>
        <taxon>Archosauria</taxon>
        <taxon>Dinosauria</taxon>
        <taxon>Saurischia</taxon>
        <taxon>Theropoda</taxon>
        <taxon>Coelurosauria</taxon>
        <taxon>Aves</taxon>
        <taxon>Neognathae</taxon>
        <taxon>Neoaves</taxon>
        <taxon>Aequornithes</taxon>
        <taxon>Ciconiiformes</taxon>
        <taxon>Ciconiidae</taxon>
        <taxon>Mycteria</taxon>
    </lineage>
</organism>